<evidence type="ECO:0000256" key="2">
    <source>
        <dbReference type="ARBA" id="ARBA00022448"/>
    </source>
</evidence>
<dbReference type="Proteomes" id="UP000435304">
    <property type="component" value="Unassembled WGS sequence"/>
</dbReference>
<accession>A0A6A9USZ4</accession>
<keyword evidence="3 8" id="KW-0375">Hydrogen ion transport</keyword>
<organism evidence="9 10">
    <name type="scientific">Auraticoccus cholistanensis</name>
    <dbReference type="NCBI Taxonomy" id="2656650"/>
    <lineage>
        <taxon>Bacteria</taxon>
        <taxon>Bacillati</taxon>
        <taxon>Actinomycetota</taxon>
        <taxon>Actinomycetes</taxon>
        <taxon>Propionibacteriales</taxon>
        <taxon>Propionibacteriaceae</taxon>
        <taxon>Auraticoccus</taxon>
    </lineage>
</organism>
<evidence type="ECO:0000256" key="8">
    <source>
        <dbReference type="HAMAP-Rule" id="MF_01416"/>
    </source>
</evidence>
<dbReference type="AlphaFoldDB" id="A0A6A9USZ4"/>
<dbReference type="GO" id="GO:0005886">
    <property type="term" value="C:plasma membrane"/>
    <property type="evidence" value="ECO:0007669"/>
    <property type="project" value="UniProtKB-SubCell"/>
</dbReference>
<evidence type="ECO:0000256" key="5">
    <source>
        <dbReference type="ARBA" id="ARBA00023136"/>
    </source>
</evidence>
<dbReference type="PROSITE" id="PS00389">
    <property type="entry name" value="ATPASE_DELTA"/>
    <property type="match status" value="1"/>
</dbReference>
<evidence type="ECO:0000256" key="7">
    <source>
        <dbReference type="ARBA" id="ARBA00023310"/>
    </source>
</evidence>
<evidence type="ECO:0000256" key="6">
    <source>
        <dbReference type="ARBA" id="ARBA00023196"/>
    </source>
</evidence>
<keyword evidence="7 8" id="KW-0066">ATP synthesis</keyword>
<keyword evidence="8" id="KW-1003">Cell membrane</keyword>
<comment type="function">
    <text evidence="8">F(1)F(0) ATP synthase produces ATP from ADP in the presence of a proton or sodium gradient. F-type ATPases consist of two structural domains, F(1) containing the extramembraneous catalytic core and F(0) containing the membrane proton channel, linked together by a central stalk and a peripheral stalk. During catalysis, ATP synthesis in the catalytic domain of F(1) is coupled via a rotary mechanism of the central stalk subunits to proton translocation.</text>
</comment>
<evidence type="ECO:0000256" key="3">
    <source>
        <dbReference type="ARBA" id="ARBA00022781"/>
    </source>
</evidence>
<evidence type="ECO:0000256" key="1">
    <source>
        <dbReference type="ARBA" id="ARBA00004370"/>
    </source>
</evidence>
<reference evidence="9 10" key="1">
    <citation type="submission" date="2019-12" db="EMBL/GenBank/DDBJ databases">
        <title>Auraticoccus cholistani sp. nov., an actinomycete isolated from soil of Cholistan desert.</title>
        <authorList>
            <person name="Cheema M.T."/>
        </authorList>
    </citation>
    <scope>NUCLEOTIDE SEQUENCE [LARGE SCALE GENOMIC DNA]</scope>
    <source>
        <strain evidence="9 10">F435</strain>
    </source>
</reference>
<dbReference type="PRINTS" id="PR00125">
    <property type="entry name" value="ATPASEDELTA"/>
</dbReference>
<proteinExistence type="inferred from homology"/>
<keyword evidence="2 8" id="KW-0813">Transport</keyword>
<dbReference type="PANTHER" id="PTHR11910">
    <property type="entry name" value="ATP SYNTHASE DELTA CHAIN"/>
    <property type="match status" value="1"/>
</dbReference>
<name>A0A6A9USZ4_9ACTN</name>
<keyword evidence="5 8" id="KW-0472">Membrane</keyword>
<keyword evidence="10" id="KW-1185">Reference proteome</keyword>
<evidence type="ECO:0000313" key="9">
    <source>
        <dbReference type="EMBL" id="MVA76046.1"/>
    </source>
</evidence>
<evidence type="ECO:0000256" key="4">
    <source>
        <dbReference type="ARBA" id="ARBA00023065"/>
    </source>
</evidence>
<dbReference type="RefSeq" id="WP_156609500.1">
    <property type="nucleotide sequence ID" value="NZ_WPCU01000005.1"/>
</dbReference>
<dbReference type="Pfam" id="PF00213">
    <property type="entry name" value="OSCP"/>
    <property type="match status" value="1"/>
</dbReference>
<keyword evidence="6 8" id="KW-0139">CF(1)</keyword>
<comment type="similarity">
    <text evidence="8">Belongs to the ATPase delta chain family.</text>
</comment>
<sequence>MSQPDHSAQGSRLSALDAVLDGHHDASLADDLFAVVDLLESQPALRRALTDPGTAPGVRQQLASRLLEGRVSQGALAVVQGAIEQRYVSGATFVAALERQAVRAVFRSASTAAELDEVEDELFRFGRLVASDQELRHALGDRSRSLQGRQELVRRLLEGKVRPTTVTLAERAVKGRDRSFATTLEGYLDLAAQIRQRVVATVRVARPLEDDQATRLRVALARQVGRDVAMHVVVDPAVLGGIRVELGDEVIEGTVAARLEDARRRLH</sequence>
<dbReference type="NCBIfam" id="NF009967">
    <property type="entry name" value="PRK13430.1"/>
    <property type="match status" value="1"/>
</dbReference>
<protein>
    <recommendedName>
        <fullName evidence="8">ATP synthase subunit delta</fullName>
    </recommendedName>
    <alternativeName>
        <fullName evidence="8">ATP synthase F(1) sector subunit delta</fullName>
    </alternativeName>
    <alternativeName>
        <fullName evidence="8">F-type ATPase subunit delta</fullName>
        <shortName evidence="8">F-ATPase subunit delta</shortName>
    </alternativeName>
</protein>
<dbReference type="GO" id="GO:0045259">
    <property type="term" value="C:proton-transporting ATP synthase complex"/>
    <property type="evidence" value="ECO:0007669"/>
    <property type="project" value="UniProtKB-KW"/>
</dbReference>
<comment type="subcellular location">
    <subcellularLocation>
        <location evidence="8">Cell membrane</location>
        <topology evidence="8">Peripheral membrane protein</topology>
    </subcellularLocation>
    <subcellularLocation>
        <location evidence="1">Membrane</location>
    </subcellularLocation>
</comment>
<keyword evidence="4 8" id="KW-0406">Ion transport</keyword>
<dbReference type="NCBIfam" id="TIGR01145">
    <property type="entry name" value="ATP_synt_delta"/>
    <property type="match status" value="1"/>
</dbReference>
<comment type="function">
    <text evidence="8">This protein is part of the stalk that links CF(0) to CF(1). It either transmits conformational changes from CF(0) to CF(1) or is implicated in proton conduction.</text>
</comment>
<dbReference type="GO" id="GO:0046933">
    <property type="term" value="F:proton-transporting ATP synthase activity, rotational mechanism"/>
    <property type="evidence" value="ECO:0007669"/>
    <property type="project" value="UniProtKB-UniRule"/>
</dbReference>
<dbReference type="HAMAP" id="MF_01416">
    <property type="entry name" value="ATP_synth_delta_bact"/>
    <property type="match status" value="1"/>
</dbReference>
<evidence type="ECO:0000313" key="10">
    <source>
        <dbReference type="Proteomes" id="UP000435304"/>
    </source>
</evidence>
<dbReference type="InterPro" id="IPR000711">
    <property type="entry name" value="ATPase_OSCP/dsu"/>
</dbReference>
<dbReference type="InterPro" id="IPR020781">
    <property type="entry name" value="ATPase_OSCP/d_CS"/>
</dbReference>
<gene>
    <name evidence="8" type="primary">atpH</name>
    <name evidence="9" type="ORF">GC722_08420</name>
</gene>
<comment type="caution">
    <text evidence="9">The sequence shown here is derived from an EMBL/GenBank/DDBJ whole genome shotgun (WGS) entry which is preliminary data.</text>
</comment>
<dbReference type="EMBL" id="WPCU01000005">
    <property type="protein sequence ID" value="MVA76046.1"/>
    <property type="molecule type" value="Genomic_DNA"/>
</dbReference>